<organism evidence="10 11">
    <name type="scientific">Coniosporium apollinis</name>
    <dbReference type="NCBI Taxonomy" id="61459"/>
    <lineage>
        <taxon>Eukaryota</taxon>
        <taxon>Fungi</taxon>
        <taxon>Dikarya</taxon>
        <taxon>Ascomycota</taxon>
        <taxon>Pezizomycotina</taxon>
        <taxon>Dothideomycetes</taxon>
        <taxon>Dothideomycetes incertae sedis</taxon>
        <taxon>Coniosporium</taxon>
    </lineage>
</organism>
<evidence type="ECO:0000256" key="6">
    <source>
        <dbReference type="ARBA" id="ARBA00023128"/>
    </source>
</evidence>
<dbReference type="Gene3D" id="3.40.50.1820">
    <property type="entry name" value="alpha/beta hydrolase"/>
    <property type="match status" value="1"/>
</dbReference>
<dbReference type="InterPro" id="IPR029058">
    <property type="entry name" value="AB_hydrolase_fold"/>
</dbReference>
<dbReference type="EMBL" id="JAPDRL010000068">
    <property type="protein sequence ID" value="KAJ9660138.1"/>
    <property type="molecule type" value="Genomic_DNA"/>
</dbReference>
<feature type="region of interest" description="Disordered" evidence="8">
    <location>
        <begin position="306"/>
        <end position="327"/>
    </location>
</feature>
<dbReference type="PANTHER" id="PTHR48182">
    <property type="entry name" value="PROTEIN SERAC1"/>
    <property type="match status" value="1"/>
</dbReference>
<dbReference type="SUPFAM" id="SSF53474">
    <property type="entry name" value="alpha/beta-Hydrolases"/>
    <property type="match status" value="1"/>
</dbReference>
<evidence type="ECO:0000313" key="11">
    <source>
        <dbReference type="Proteomes" id="UP001172684"/>
    </source>
</evidence>
<evidence type="ECO:0000256" key="7">
    <source>
        <dbReference type="ARBA" id="ARBA00023136"/>
    </source>
</evidence>
<proteinExistence type="inferred from homology"/>
<dbReference type="Proteomes" id="UP001172684">
    <property type="component" value="Unassembled WGS sequence"/>
</dbReference>
<reference evidence="10" key="1">
    <citation type="submission" date="2022-10" db="EMBL/GenBank/DDBJ databases">
        <title>Culturing micro-colonial fungi from biological soil crusts in the Mojave desert and describing Neophaeococcomyces mojavensis, and introducing the new genera and species Taxawa tesnikishii.</title>
        <authorList>
            <person name="Kurbessoian T."/>
            <person name="Stajich J.E."/>
        </authorList>
    </citation>
    <scope>NUCLEOTIDE SEQUENCE</scope>
    <source>
        <strain evidence="10">TK_1</strain>
    </source>
</reference>
<comment type="subcellular location">
    <subcellularLocation>
        <location evidence="2">Endoplasmic reticulum</location>
    </subcellularLocation>
    <subcellularLocation>
        <location evidence="3">Membrane</location>
    </subcellularLocation>
    <subcellularLocation>
        <location evidence="1">Mitochondrion</location>
    </subcellularLocation>
</comment>
<gene>
    <name evidence="10" type="ORF">H2201_007045</name>
</gene>
<keyword evidence="7" id="KW-0472">Membrane</keyword>
<dbReference type="PANTHER" id="PTHR48182:SF2">
    <property type="entry name" value="PROTEIN SERAC1"/>
    <property type="match status" value="1"/>
</dbReference>
<keyword evidence="11" id="KW-1185">Reference proteome</keyword>
<accession>A0ABQ9NK33</accession>
<evidence type="ECO:0000256" key="1">
    <source>
        <dbReference type="ARBA" id="ARBA00004173"/>
    </source>
</evidence>
<sequence>MTYEHVPYRTWRSSFERDSTEGEYGLKVLHDPQDAAIDIVFIHGLTGNRESTWTRNSGKRNQCFWPKDLLPADVENAHVATWGYDADVICKTPFRVVSTNTLQQHAESLCTDLANLRADSTRSTDKTRPIIFVVHSLGGLVCKAALLHSAEARTKENAHIREIAESTYGVLFMGTPHQGSSQATWGSMLASIICYGKQVNVDIVRGLEKEAPHLTELQRRFYNLLASRVEKRRPLNVTCCFEELPVPVLGMIVPSLSAAMDGYPVISIHANHMDMTKFGSDDSLGYIRVLGELRRWIEAATSKLDADAEESEKESSSTSVAQHGSVTHHGNVYGGGTALYGSQSFTGTTNIGSSNFTSK</sequence>
<evidence type="ECO:0000256" key="3">
    <source>
        <dbReference type="ARBA" id="ARBA00004370"/>
    </source>
</evidence>
<comment type="similarity">
    <text evidence="4">Belongs to the putative lipase ROG1 family.</text>
</comment>
<keyword evidence="5" id="KW-0256">Endoplasmic reticulum</keyword>
<dbReference type="InterPro" id="IPR007751">
    <property type="entry name" value="DUF676_lipase-like"/>
</dbReference>
<evidence type="ECO:0000259" key="9">
    <source>
        <dbReference type="Pfam" id="PF05057"/>
    </source>
</evidence>
<feature type="domain" description="DUF676" evidence="9">
    <location>
        <begin position="39"/>
        <end position="183"/>
    </location>
</feature>
<evidence type="ECO:0000256" key="8">
    <source>
        <dbReference type="SAM" id="MobiDB-lite"/>
    </source>
</evidence>
<dbReference type="InterPro" id="IPR052374">
    <property type="entry name" value="SERAC1"/>
</dbReference>
<evidence type="ECO:0000256" key="4">
    <source>
        <dbReference type="ARBA" id="ARBA00007920"/>
    </source>
</evidence>
<evidence type="ECO:0000313" key="10">
    <source>
        <dbReference type="EMBL" id="KAJ9660138.1"/>
    </source>
</evidence>
<keyword evidence="6" id="KW-0496">Mitochondrion</keyword>
<name>A0ABQ9NK33_9PEZI</name>
<evidence type="ECO:0000256" key="5">
    <source>
        <dbReference type="ARBA" id="ARBA00022824"/>
    </source>
</evidence>
<evidence type="ECO:0000256" key="2">
    <source>
        <dbReference type="ARBA" id="ARBA00004240"/>
    </source>
</evidence>
<protein>
    <recommendedName>
        <fullName evidence="9">DUF676 domain-containing protein</fullName>
    </recommendedName>
</protein>
<dbReference type="Pfam" id="PF05057">
    <property type="entry name" value="DUF676"/>
    <property type="match status" value="1"/>
</dbReference>
<comment type="caution">
    <text evidence="10">The sequence shown here is derived from an EMBL/GenBank/DDBJ whole genome shotgun (WGS) entry which is preliminary data.</text>
</comment>